<protein>
    <recommendedName>
        <fullName evidence="4">PTS system, lactose/cellobiose family IIC component</fullName>
    </recommendedName>
</protein>
<dbReference type="EMBL" id="AGXC01000002">
    <property type="protein sequence ID" value="EMZ42324.1"/>
    <property type="molecule type" value="Genomic_DNA"/>
</dbReference>
<accession>N2BZD9</accession>
<dbReference type="PANTHER" id="PTHR33989">
    <property type="match status" value="1"/>
</dbReference>
<sequence>MEKFQAFLDRTLDPIMSKLGTNRYLLAVRDGVVSALPLIIVGSFFLIVANPPLPESWGIYTF</sequence>
<dbReference type="InterPro" id="IPR051088">
    <property type="entry name" value="PTS_Sugar-EIIC/EIIB"/>
</dbReference>
<feature type="transmembrane region" description="Helical" evidence="1">
    <location>
        <begin position="26"/>
        <end position="48"/>
    </location>
</feature>
<keyword evidence="1" id="KW-0472">Membrane</keyword>
<dbReference type="AlphaFoldDB" id="N2BZD9"/>
<dbReference type="Proteomes" id="UP000012651">
    <property type="component" value="Unassembled WGS sequence"/>
</dbReference>
<dbReference type="PANTHER" id="PTHR33989:SF11">
    <property type="entry name" value="LICHENAN PERMEASE IIC COMPONENT"/>
    <property type="match status" value="1"/>
</dbReference>
<evidence type="ECO:0000256" key="1">
    <source>
        <dbReference type="SAM" id="Phobius"/>
    </source>
</evidence>
<reference evidence="2 3" key="1">
    <citation type="submission" date="2013-03" db="EMBL/GenBank/DDBJ databases">
        <title>The Genome Sequence of Atopobium minutum 10063974.</title>
        <authorList>
            <consortium name="The Broad Institute Genome Sequencing Platform"/>
            <person name="Earl A."/>
            <person name="Ward D."/>
            <person name="Feldgarden M."/>
            <person name="Gevers D."/>
            <person name="Lambert T."/>
            <person name="Marvaud J.-C."/>
            <person name="Courvalin P."/>
            <person name="Walker B."/>
            <person name="Young S.K."/>
            <person name="Zeng Q."/>
            <person name="Gargeya S."/>
            <person name="Fitzgerald M."/>
            <person name="Haas B."/>
            <person name="Abouelleil A."/>
            <person name="Alvarado L."/>
            <person name="Arachchi H.M."/>
            <person name="Berlin A.M."/>
            <person name="Chapman S.B."/>
            <person name="Dewar J."/>
            <person name="Goldberg J."/>
            <person name="Griggs A."/>
            <person name="Gujja S."/>
            <person name="Hansen M."/>
            <person name="Howarth C."/>
            <person name="Imamovic A."/>
            <person name="Larimer J."/>
            <person name="McCowan C."/>
            <person name="Murphy C."/>
            <person name="Neiman D."/>
            <person name="Pearson M."/>
            <person name="Priest M."/>
            <person name="Roberts A."/>
            <person name="Saif S."/>
            <person name="Shea T."/>
            <person name="Sisk P."/>
            <person name="Sykes S."/>
            <person name="Wortman J."/>
            <person name="Nusbaum C."/>
            <person name="Birren B."/>
        </authorList>
    </citation>
    <scope>NUCLEOTIDE SEQUENCE [LARGE SCALE GENOMIC DNA]</scope>
    <source>
        <strain evidence="2 3">10063974</strain>
    </source>
</reference>
<evidence type="ECO:0000313" key="3">
    <source>
        <dbReference type="Proteomes" id="UP000012651"/>
    </source>
</evidence>
<keyword evidence="3" id="KW-1185">Reference proteome</keyword>
<dbReference type="PATRIC" id="fig|997872.3.peg.1304"/>
<dbReference type="RefSeq" id="WP_002564043.1">
    <property type="nucleotide sequence ID" value="NZ_KB822533.1"/>
</dbReference>
<comment type="caution">
    <text evidence="2">The sequence shown here is derived from an EMBL/GenBank/DDBJ whole genome shotgun (WGS) entry which is preliminary data.</text>
</comment>
<name>N2BZD9_9ACTN</name>
<evidence type="ECO:0008006" key="4">
    <source>
        <dbReference type="Google" id="ProtNLM"/>
    </source>
</evidence>
<dbReference type="HOGENOM" id="CLU_2894178_0_0_11"/>
<proteinExistence type="predicted"/>
<gene>
    <name evidence="2" type="ORF">HMPREF1091_01298</name>
</gene>
<organism evidence="2 3">
    <name type="scientific">Atopobium minutum 10063974</name>
    <dbReference type="NCBI Taxonomy" id="997872"/>
    <lineage>
        <taxon>Bacteria</taxon>
        <taxon>Bacillati</taxon>
        <taxon>Actinomycetota</taxon>
        <taxon>Coriobacteriia</taxon>
        <taxon>Coriobacteriales</taxon>
        <taxon>Atopobiaceae</taxon>
        <taxon>Atopobium</taxon>
    </lineage>
</organism>
<keyword evidence="1" id="KW-1133">Transmembrane helix</keyword>
<dbReference type="GO" id="GO:0005886">
    <property type="term" value="C:plasma membrane"/>
    <property type="evidence" value="ECO:0007669"/>
    <property type="project" value="TreeGrafter"/>
</dbReference>
<keyword evidence="1" id="KW-0812">Transmembrane</keyword>
<evidence type="ECO:0000313" key="2">
    <source>
        <dbReference type="EMBL" id="EMZ42324.1"/>
    </source>
</evidence>
<dbReference type="GO" id="GO:1901264">
    <property type="term" value="P:carbohydrate derivative transport"/>
    <property type="evidence" value="ECO:0007669"/>
    <property type="project" value="TreeGrafter"/>
</dbReference>